<dbReference type="InParanoid" id="A0A3M0CFP4"/>
<gene>
    <name evidence="2" type="ORF">BXY39_1054</name>
</gene>
<protein>
    <submittedName>
        <fullName evidence="2">Pimeloyl-ACP methyl ester carboxylesterase</fullName>
    </submittedName>
</protein>
<dbReference type="Gene3D" id="3.40.50.1820">
    <property type="entry name" value="alpha/beta hydrolase"/>
    <property type="match status" value="1"/>
</dbReference>
<evidence type="ECO:0000313" key="2">
    <source>
        <dbReference type="EMBL" id="RMB08421.1"/>
    </source>
</evidence>
<dbReference type="InterPro" id="IPR029058">
    <property type="entry name" value="AB_hydrolase_fold"/>
</dbReference>
<name>A0A3M0CFP4_9PROT</name>
<accession>A0A3M0CFP4</accession>
<dbReference type="SUPFAM" id="SSF53474">
    <property type="entry name" value="alpha/beta-Hydrolases"/>
    <property type="match status" value="1"/>
</dbReference>
<dbReference type="EMBL" id="REFR01000010">
    <property type="protein sequence ID" value="RMB08421.1"/>
    <property type="molecule type" value="Genomic_DNA"/>
</dbReference>
<dbReference type="PANTHER" id="PTHR43433:SF10">
    <property type="entry name" value="AB HYDROLASE-1 DOMAIN-CONTAINING PROTEIN"/>
    <property type="match status" value="1"/>
</dbReference>
<reference evidence="2 3" key="1">
    <citation type="submission" date="2018-10" db="EMBL/GenBank/DDBJ databases">
        <title>Genomic Encyclopedia of Archaeal and Bacterial Type Strains, Phase II (KMG-II): from individual species to whole genera.</title>
        <authorList>
            <person name="Goeker M."/>
        </authorList>
    </citation>
    <scope>NUCLEOTIDE SEQUENCE [LARGE SCALE GENOMIC DNA]</scope>
    <source>
        <strain evidence="2 3">DSM 25217</strain>
    </source>
</reference>
<dbReference type="Pfam" id="PF00561">
    <property type="entry name" value="Abhydrolase_1"/>
    <property type="match status" value="1"/>
</dbReference>
<dbReference type="PANTHER" id="PTHR43433">
    <property type="entry name" value="HYDROLASE, ALPHA/BETA FOLD FAMILY PROTEIN"/>
    <property type="match status" value="1"/>
</dbReference>
<evidence type="ECO:0000259" key="1">
    <source>
        <dbReference type="Pfam" id="PF00561"/>
    </source>
</evidence>
<proteinExistence type="predicted"/>
<dbReference type="AlphaFoldDB" id="A0A3M0CFP4"/>
<comment type="caution">
    <text evidence="2">The sequence shown here is derived from an EMBL/GenBank/DDBJ whole genome shotgun (WGS) entry which is preliminary data.</text>
</comment>
<evidence type="ECO:0000313" key="3">
    <source>
        <dbReference type="Proteomes" id="UP000271227"/>
    </source>
</evidence>
<feature type="domain" description="AB hydrolase-1" evidence="1">
    <location>
        <begin position="48"/>
        <end position="274"/>
    </location>
</feature>
<keyword evidence="3" id="KW-1185">Reference proteome</keyword>
<sequence>MVKPCAMAYSTECPVGSRTCGTRRMPTLTTADGTLWGYGRSGRAGGRPVLVHHGLIGDAALDPRMTALGEDHGLEWIVIERPGYGQTPPMAMDRIADWPAMIAPVLEALGITGRFDAVGVSAGAPYTYALSAGMADRAGRLCILSGVPFIGMEAVLAAYPEDGQASYARYATAGETALRDEFRIFCETMAARFADHAGLSAALTAILAQDVAGPAREARLQARDWGFPPGAVRCPVDLWHAQADDLVPYAAARLSADGLPNAAWHIQADPSHMASDATLREMAERLAQPEG</sequence>
<organism evidence="2 3">
    <name type="scientific">Eilatimonas milleporae</name>
    <dbReference type="NCBI Taxonomy" id="911205"/>
    <lineage>
        <taxon>Bacteria</taxon>
        <taxon>Pseudomonadati</taxon>
        <taxon>Pseudomonadota</taxon>
        <taxon>Alphaproteobacteria</taxon>
        <taxon>Kordiimonadales</taxon>
        <taxon>Kordiimonadaceae</taxon>
        <taxon>Eilatimonas</taxon>
    </lineage>
</organism>
<dbReference type="InterPro" id="IPR050471">
    <property type="entry name" value="AB_hydrolase"/>
</dbReference>
<dbReference type="Proteomes" id="UP000271227">
    <property type="component" value="Unassembled WGS sequence"/>
</dbReference>
<dbReference type="InterPro" id="IPR000073">
    <property type="entry name" value="AB_hydrolase_1"/>
</dbReference>